<dbReference type="CDD" id="cd10017">
    <property type="entry name" value="B3_DNA"/>
    <property type="match status" value="2"/>
</dbReference>
<keyword evidence="10" id="KW-1185">Reference proteome</keyword>
<keyword evidence="3" id="KW-0805">Transcription regulation</keyword>
<sequence length="328" mass="37925">MKSLKRDNDGSIRGEVSFKEIPERRKGRSSPDHLECRPNIQKMETECKEKMPVISSALLNFRRFKKERFNSYACSVDDEQQVISSRFFKAITQGFREELKLPKDFSRSLGREIPDDAILISSKGMWAVEVSRCSCHGQLVLSGDNWTLYIDQHYLDVGDQILFEQTDPLVFRTYVFDESSCEKKFHLPGHFSRMAGLDFPSELLRNGIVKSRCYENQFAILVEDHHVNQNYLSIPAEFQKLNDGLKGKERAVIVNGQGNAWEMEIVCYSDDRLREGSQRNRKLRNGWRAFFTSNKVKAGDVCVFELDPSSSLRSFTSIVLMMKIVRFM</sequence>
<dbReference type="Pfam" id="PF02362">
    <property type="entry name" value="B3"/>
    <property type="match status" value="1"/>
</dbReference>
<dbReference type="GO" id="GO:0003677">
    <property type="term" value="F:DNA binding"/>
    <property type="evidence" value="ECO:0007669"/>
    <property type="project" value="UniProtKB-KW"/>
</dbReference>
<dbReference type="InterPro" id="IPR039218">
    <property type="entry name" value="REM_fam"/>
</dbReference>
<keyword evidence="6" id="KW-0539">Nucleus</keyword>
<gene>
    <name evidence="9" type="ORF">OLC1_LOCUS22981</name>
</gene>
<dbReference type="SUPFAM" id="SSF101936">
    <property type="entry name" value="DNA-binding pseudobarrel domain"/>
    <property type="match status" value="2"/>
</dbReference>
<dbReference type="InterPro" id="IPR015300">
    <property type="entry name" value="DNA-bd_pseudobarrel_sf"/>
</dbReference>
<proteinExistence type="predicted"/>
<evidence type="ECO:0000256" key="4">
    <source>
        <dbReference type="ARBA" id="ARBA00023125"/>
    </source>
</evidence>
<feature type="domain" description="TF-B3" evidence="8">
    <location>
        <begin position="217"/>
        <end position="323"/>
    </location>
</feature>
<protein>
    <submittedName>
        <fullName evidence="9">OLC1v1018021C1</fullName>
    </submittedName>
</protein>
<evidence type="ECO:0000256" key="3">
    <source>
        <dbReference type="ARBA" id="ARBA00023015"/>
    </source>
</evidence>
<evidence type="ECO:0000256" key="6">
    <source>
        <dbReference type="ARBA" id="ARBA00023242"/>
    </source>
</evidence>
<evidence type="ECO:0000256" key="5">
    <source>
        <dbReference type="ARBA" id="ARBA00023163"/>
    </source>
</evidence>
<dbReference type="InterPro" id="IPR003340">
    <property type="entry name" value="B3_DNA-bd"/>
</dbReference>
<evidence type="ECO:0000259" key="8">
    <source>
        <dbReference type="PROSITE" id="PS50863"/>
    </source>
</evidence>
<dbReference type="SMART" id="SM01019">
    <property type="entry name" value="B3"/>
    <property type="match status" value="2"/>
</dbReference>
<dbReference type="PANTHER" id="PTHR31674">
    <property type="entry name" value="B3 DOMAIN-CONTAINING PROTEIN REM-LIKE 3-RELATED"/>
    <property type="match status" value="1"/>
</dbReference>
<dbReference type="Gene3D" id="2.40.330.10">
    <property type="entry name" value="DNA-binding pseudobarrel domain"/>
    <property type="match status" value="2"/>
</dbReference>
<comment type="subcellular location">
    <subcellularLocation>
        <location evidence="1">Nucleus</location>
    </subcellularLocation>
</comment>
<organism evidence="9 10">
    <name type="scientific">Oldenlandia corymbosa var. corymbosa</name>
    <dbReference type="NCBI Taxonomy" id="529605"/>
    <lineage>
        <taxon>Eukaryota</taxon>
        <taxon>Viridiplantae</taxon>
        <taxon>Streptophyta</taxon>
        <taxon>Embryophyta</taxon>
        <taxon>Tracheophyta</taxon>
        <taxon>Spermatophyta</taxon>
        <taxon>Magnoliopsida</taxon>
        <taxon>eudicotyledons</taxon>
        <taxon>Gunneridae</taxon>
        <taxon>Pentapetalae</taxon>
        <taxon>asterids</taxon>
        <taxon>lamiids</taxon>
        <taxon>Gentianales</taxon>
        <taxon>Rubiaceae</taxon>
        <taxon>Rubioideae</taxon>
        <taxon>Spermacoceae</taxon>
        <taxon>Hedyotis-Oldenlandia complex</taxon>
        <taxon>Oldenlandia</taxon>
    </lineage>
</organism>
<feature type="region of interest" description="Disordered" evidence="7">
    <location>
        <begin position="1"/>
        <end position="35"/>
    </location>
</feature>
<evidence type="ECO:0000256" key="1">
    <source>
        <dbReference type="ARBA" id="ARBA00004123"/>
    </source>
</evidence>
<evidence type="ECO:0000256" key="7">
    <source>
        <dbReference type="SAM" id="MobiDB-lite"/>
    </source>
</evidence>
<evidence type="ECO:0000313" key="9">
    <source>
        <dbReference type="EMBL" id="CAI9116780.1"/>
    </source>
</evidence>
<dbReference type="PROSITE" id="PS50863">
    <property type="entry name" value="B3"/>
    <property type="match status" value="2"/>
</dbReference>
<evidence type="ECO:0000256" key="2">
    <source>
        <dbReference type="ARBA" id="ARBA00022737"/>
    </source>
</evidence>
<reference evidence="9" key="1">
    <citation type="submission" date="2023-03" db="EMBL/GenBank/DDBJ databases">
        <authorList>
            <person name="Julca I."/>
        </authorList>
    </citation>
    <scope>NUCLEOTIDE SEQUENCE</scope>
</reference>
<feature type="domain" description="TF-B3" evidence="8">
    <location>
        <begin position="84"/>
        <end position="179"/>
    </location>
</feature>
<name>A0AAV1EAQ2_OLDCO</name>
<dbReference type="AlphaFoldDB" id="A0AAV1EAQ2"/>
<accession>A0AAV1EAQ2</accession>
<dbReference type="Proteomes" id="UP001161247">
    <property type="component" value="Chromosome 8"/>
</dbReference>
<dbReference type="GO" id="GO:0005634">
    <property type="term" value="C:nucleus"/>
    <property type="evidence" value="ECO:0007669"/>
    <property type="project" value="UniProtKB-SubCell"/>
</dbReference>
<keyword evidence="5" id="KW-0804">Transcription</keyword>
<evidence type="ECO:0000313" key="10">
    <source>
        <dbReference type="Proteomes" id="UP001161247"/>
    </source>
</evidence>
<dbReference type="EMBL" id="OX459125">
    <property type="protein sequence ID" value="CAI9116780.1"/>
    <property type="molecule type" value="Genomic_DNA"/>
</dbReference>
<keyword evidence="4" id="KW-0238">DNA-binding</keyword>
<keyword evidence="2" id="KW-0677">Repeat</keyword>
<dbReference type="PANTHER" id="PTHR31674:SF62">
    <property type="entry name" value="B3 DOMAIN-CONTAINING PROTEIN REM14-RELATED"/>
    <property type="match status" value="1"/>
</dbReference>